<comment type="caution">
    <text evidence="2">The sequence shown here is derived from an EMBL/GenBank/DDBJ whole genome shotgun (WGS) entry which is preliminary data.</text>
</comment>
<evidence type="ECO:0000259" key="1">
    <source>
        <dbReference type="Pfam" id="PF04230"/>
    </source>
</evidence>
<dbReference type="PANTHER" id="PTHR36836:SF1">
    <property type="entry name" value="COLANIC ACID BIOSYNTHESIS PROTEIN WCAK"/>
    <property type="match status" value="1"/>
</dbReference>
<dbReference type="AlphaFoldDB" id="X0RLN8"/>
<dbReference type="InterPro" id="IPR007345">
    <property type="entry name" value="Polysacch_pyruvyl_Trfase"/>
</dbReference>
<dbReference type="Pfam" id="PF04230">
    <property type="entry name" value="PS_pyruv_trans"/>
    <property type="match status" value="1"/>
</dbReference>
<dbReference type="EMBL" id="BARS01001289">
    <property type="protein sequence ID" value="GAF69749.1"/>
    <property type="molecule type" value="Genomic_DNA"/>
</dbReference>
<evidence type="ECO:0000313" key="2">
    <source>
        <dbReference type="EMBL" id="GAF69749.1"/>
    </source>
</evidence>
<dbReference type="PANTHER" id="PTHR36836">
    <property type="entry name" value="COLANIC ACID BIOSYNTHESIS PROTEIN WCAK"/>
    <property type="match status" value="1"/>
</dbReference>
<reference evidence="2" key="1">
    <citation type="journal article" date="2014" name="Front. Microbiol.">
        <title>High frequency of phylogenetically diverse reductive dehalogenase-homologous genes in deep subseafloor sedimentary metagenomes.</title>
        <authorList>
            <person name="Kawai M."/>
            <person name="Futagami T."/>
            <person name="Toyoda A."/>
            <person name="Takaki Y."/>
            <person name="Nishi S."/>
            <person name="Hori S."/>
            <person name="Arai W."/>
            <person name="Tsubouchi T."/>
            <person name="Morono Y."/>
            <person name="Uchiyama I."/>
            <person name="Ito T."/>
            <person name="Fujiyama A."/>
            <person name="Inagaki F."/>
            <person name="Takami H."/>
        </authorList>
    </citation>
    <scope>NUCLEOTIDE SEQUENCE</scope>
    <source>
        <strain evidence="2">Expedition CK06-06</strain>
    </source>
</reference>
<gene>
    <name evidence="2" type="ORF">S01H1_02612</name>
</gene>
<organism evidence="2">
    <name type="scientific">marine sediment metagenome</name>
    <dbReference type="NCBI Taxonomy" id="412755"/>
    <lineage>
        <taxon>unclassified sequences</taxon>
        <taxon>metagenomes</taxon>
        <taxon>ecological metagenomes</taxon>
    </lineage>
</organism>
<name>X0RLN8_9ZZZZ</name>
<feature type="non-terminal residue" evidence="2">
    <location>
        <position position="216"/>
    </location>
</feature>
<sequence length="216" mass="24237">MEKSKTMPKIMISGYFGFNNTGDEAILKSMVRAFKEKIPQVKIAVLSHNPLQTSQTYKVKAINRLHLIKIIRCLRNVNLFISGGGGLLQDSTGKGWSILYYLGLILITKTVKVPVMIYAQGIGPINKKINKLLIKWILNKVNLITVRDNHSKKLLNNLGVSGPSIYVNSDPVFLLKKKNINHIIDNHPYIQKLVNSDNRPLIGISVREYKSNGSDS</sequence>
<protein>
    <recommendedName>
        <fullName evidence="1">Polysaccharide pyruvyl transferase domain-containing protein</fullName>
    </recommendedName>
</protein>
<proteinExistence type="predicted"/>
<feature type="domain" description="Polysaccharide pyruvyl transferase" evidence="1">
    <location>
        <begin position="20"/>
        <end position="186"/>
    </location>
</feature>
<accession>X0RLN8</accession>